<dbReference type="PANTHER" id="PTHR38899">
    <property type="entry name" value="DOMAIN OOKINETE PROTEIN, PUTATIVE-RELATED"/>
    <property type="match status" value="1"/>
</dbReference>
<dbReference type="SUPFAM" id="SSF56784">
    <property type="entry name" value="HAD-like"/>
    <property type="match status" value="1"/>
</dbReference>
<proteinExistence type="predicted"/>
<feature type="compositionally biased region" description="Polar residues" evidence="1">
    <location>
        <begin position="37"/>
        <end position="48"/>
    </location>
</feature>
<feature type="region of interest" description="Disordered" evidence="1">
    <location>
        <begin position="1"/>
        <end position="49"/>
    </location>
</feature>
<gene>
    <name evidence="2" type="ORF">Cvel_12053</name>
</gene>
<evidence type="ECO:0000256" key="1">
    <source>
        <dbReference type="SAM" id="MobiDB-lite"/>
    </source>
</evidence>
<evidence type="ECO:0000313" key="2">
    <source>
        <dbReference type="EMBL" id="CEM53546.1"/>
    </source>
</evidence>
<dbReference type="PANTHER" id="PTHR38899:SF1">
    <property type="entry name" value="PROTEIN KINASE"/>
    <property type="match status" value="1"/>
</dbReference>
<protein>
    <submittedName>
        <fullName evidence="2">Uncharacterized protein</fullName>
    </submittedName>
</protein>
<organism evidence="2">
    <name type="scientific">Chromera velia CCMP2878</name>
    <dbReference type="NCBI Taxonomy" id="1169474"/>
    <lineage>
        <taxon>Eukaryota</taxon>
        <taxon>Sar</taxon>
        <taxon>Alveolata</taxon>
        <taxon>Colpodellida</taxon>
        <taxon>Chromeraceae</taxon>
        <taxon>Chromera</taxon>
    </lineage>
</organism>
<dbReference type="PhylomeDB" id="A0A0G4I920"/>
<dbReference type="AlphaFoldDB" id="A0A0G4I920"/>
<dbReference type="EMBL" id="CDMZ01005704">
    <property type="protein sequence ID" value="CEM53546.1"/>
    <property type="molecule type" value="Genomic_DNA"/>
</dbReference>
<sequence>MSAGVSKAAIKAGKRTPIQTKKTKTVKPVTGPRALPTPQSKATRSNSRVGVVSLSPAVASEFSHNKGAGEKETASMMETNNAEQAVVLDGYIQTEVSKGVDLEGELSHTEETTVDGTPRNAATADTAMGGDSEVHNASGDPVQPTLEARSVLESDALVVFDWDDTLLPSRWLDFRGCTPPNGPMSVDPLFPRERMELHQVDKRAAAALEAVVRRGGTVMIITNAERQWVFNTAHTFLPSVASVLYNYQIQVVSARDEHAHRWRGLNQVWQSSMWKEASFSFEMRRFLWGFPQTSPPSLGAPPGVWQGCDCVDEDEMPPAAGDDDDEGKFCHCTCEQTIGSWRLLPPLPRREEETGRPRDVTFISVGDSQHERMALKTGIQRIRKWGEKTGSRLSVWMKSLKFMVTPSALQVSEQLWEFEKALDSLMVMRQDSDLKSNEIGEACVWRKRE</sequence>
<accession>A0A0G4I920</accession>
<reference evidence="2" key="1">
    <citation type="submission" date="2014-11" db="EMBL/GenBank/DDBJ databases">
        <authorList>
            <person name="Otto D Thomas"/>
            <person name="Naeem Raeece"/>
        </authorList>
    </citation>
    <scope>NUCLEOTIDE SEQUENCE</scope>
</reference>
<dbReference type="VEuPathDB" id="CryptoDB:Cvel_12053"/>
<name>A0A0G4I920_9ALVE</name>
<dbReference type="InterPro" id="IPR036412">
    <property type="entry name" value="HAD-like_sf"/>
</dbReference>